<keyword evidence="11 15" id="KW-0333">Golgi apparatus</keyword>
<dbReference type="InterPro" id="IPR029044">
    <property type="entry name" value="Nucleotide-diphossugar_trans"/>
</dbReference>
<dbReference type="SUPFAM" id="SSF50370">
    <property type="entry name" value="Ricin B-like lectins"/>
    <property type="match status" value="1"/>
</dbReference>
<comment type="cofactor">
    <cofactor evidence="1 15">
        <name>Mn(2+)</name>
        <dbReference type="ChEBI" id="CHEBI:29035"/>
    </cofactor>
</comment>
<proteinExistence type="inferred from homology"/>
<gene>
    <name evidence="18" type="ORF">RIMI_LOCUS9409659</name>
</gene>
<evidence type="ECO:0000256" key="1">
    <source>
        <dbReference type="ARBA" id="ARBA00001936"/>
    </source>
</evidence>
<feature type="region of interest" description="Disordered" evidence="16">
    <location>
        <begin position="116"/>
        <end position="140"/>
    </location>
</feature>
<feature type="domain" description="Ricin B lectin" evidence="17">
    <location>
        <begin position="524"/>
        <end position="649"/>
    </location>
</feature>
<dbReference type="PROSITE" id="PS50231">
    <property type="entry name" value="RICIN_B_LECTIN"/>
    <property type="match status" value="1"/>
</dbReference>
<evidence type="ECO:0000256" key="13">
    <source>
        <dbReference type="ARBA" id="ARBA00023157"/>
    </source>
</evidence>
<dbReference type="InterPro" id="IPR045885">
    <property type="entry name" value="GalNAc-T"/>
</dbReference>
<dbReference type="Proteomes" id="UP001176940">
    <property type="component" value="Unassembled WGS sequence"/>
</dbReference>
<dbReference type="CDD" id="cd02510">
    <property type="entry name" value="pp-GalNAc-T"/>
    <property type="match status" value="1"/>
</dbReference>
<keyword evidence="10 15" id="KW-1133">Transmembrane helix</keyword>
<dbReference type="InterPro" id="IPR000772">
    <property type="entry name" value="Ricin_B_lectin"/>
</dbReference>
<dbReference type="PANTHER" id="PTHR11675">
    <property type="entry name" value="N-ACETYLGALACTOSAMINYLTRANSFERASE"/>
    <property type="match status" value="1"/>
</dbReference>
<organism evidence="18 19">
    <name type="scientific">Ranitomeya imitator</name>
    <name type="common">mimic poison frog</name>
    <dbReference type="NCBI Taxonomy" id="111125"/>
    <lineage>
        <taxon>Eukaryota</taxon>
        <taxon>Metazoa</taxon>
        <taxon>Chordata</taxon>
        <taxon>Craniata</taxon>
        <taxon>Vertebrata</taxon>
        <taxon>Euteleostomi</taxon>
        <taxon>Amphibia</taxon>
        <taxon>Batrachia</taxon>
        <taxon>Anura</taxon>
        <taxon>Neobatrachia</taxon>
        <taxon>Hyloidea</taxon>
        <taxon>Dendrobatidae</taxon>
        <taxon>Dendrobatinae</taxon>
        <taxon>Ranitomeya</taxon>
    </lineage>
</organism>
<dbReference type="InterPro" id="IPR035992">
    <property type="entry name" value="Ricin_B-like_lectins"/>
</dbReference>
<dbReference type="SMART" id="SM00458">
    <property type="entry name" value="RICIN"/>
    <property type="match status" value="1"/>
</dbReference>
<evidence type="ECO:0000256" key="5">
    <source>
        <dbReference type="ARBA" id="ARBA00012644"/>
    </source>
</evidence>
<dbReference type="InterPro" id="IPR001173">
    <property type="entry name" value="Glyco_trans_2-like"/>
</dbReference>
<evidence type="ECO:0000256" key="10">
    <source>
        <dbReference type="ARBA" id="ARBA00022989"/>
    </source>
</evidence>
<dbReference type="EMBL" id="CAUEEQ010019496">
    <property type="protein sequence ID" value="CAJ0941944.1"/>
    <property type="molecule type" value="Genomic_DNA"/>
</dbReference>
<protein>
    <recommendedName>
        <fullName evidence="5 15">Polypeptide N-acetylgalactosaminyltransferase</fullName>
        <ecNumber evidence="15">2.4.1.-</ecNumber>
    </recommendedName>
    <alternativeName>
        <fullName evidence="15">Protein-UDP acetylgalactosaminyltransferase</fullName>
    </alternativeName>
</protein>
<evidence type="ECO:0000313" key="18">
    <source>
        <dbReference type="EMBL" id="CAJ0941944.1"/>
    </source>
</evidence>
<reference evidence="18" key="1">
    <citation type="submission" date="2023-07" db="EMBL/GenBank/DDBJ databases">
        <authorList>
            <person name="Stuckert A."/>
        </authorList>
    </citation>
    <scope>NUCLEOTIDE SEQUENCE</scope>
</reference>
<keyword evidence="7 15" id="KW-0812">Transmembrane</keyword>
<evidence type="ECO:0000256" key="9">
    <source>
        <dbReference type="ARBA" id="ARBA00022968"/>
    </source>
</evidence>
<keyword evidence="15" id="KW-0808">Transferase</keyword>
<name>A0ABN9LHV6_9NEOB</name>
<evidence type="ECO:0000256" key="14">
    <source>
        <dbReference type="ARBA" id="ARBA00023211"/>
    </source>
</evidence>
<keyword evidence="12 15" id="KW-0472">Membrane</keyword>
<comment type="caution">
    <text evidence="18">The sequence shown here is derived from an EMBL/GenBank/DDBJ whole genome shotgun (WGS) entry which is preliminary data.</text>
</comment>
<keyword evidence="9" id="KW-0735">Signal-anchor</keyword>
<evidence type="ECO:0000256" key="15">
    <source>
        <dbReference type="RuleBase" id="RU361242"/>
    </source>
</evidence>
<feature type="transmembrane region" description="Helical" evidence="15">
    <location>
        <begin position="12"/>
        <end position="32"/>
    </location>
</feature>
<evidence type="ECO:0000313" key="19">
    <source>
        <dbReference type="Proteomes" id="UP001176940"/>
    </source>
</evidence>
<keyword evidence="13 15" id="KW-1015">Disulfide bond</keyword>
<evidence type="ECO:0000259" key="17">
    <source>
        <dbReference type="SMART" id="SM00458"/>
    </source>
</evidence>
<dbReference type="SUPFAM" id="SSF53448">
    <property type="entry name" value="Nucleotide-diphospho-sugar transferases"/>
    <property type="match status" value="1"/>
</dbReference>
<keyword evidence="19" id="KW-1185">Reference proteome</keyword>
<evidence type="ECO:0000256" key="8">
    <source>
        <dbReference type="ARBA" id="ARBA00022734"/>
    </source>
</evidence>
<sequence length="652" mass="74326">MTNFKRLVLGKRFLHWKLGAATLIFMGFVFLIQKEVVDREMDDLTGHGGSHGRKKKMLDMVMDAVNNLKDSVPKMQINAPEKPQDPDGKKHCLPGYYTAAELKPFLVRPPLDPHAPGASGKAFKVDNLGPEEQKEKEEGDKKHCFNAFASDRISLHRDLGPDTRPPECIEQKFKRCPPLPTTSIIIVFHNEAWSTLLRTVHSVMYTSPAILLKEIIMVDDASTDEYLKDKLDEYVKPFQIVKVVRQKERKGLISARLLGASVATGDTLTFLDAHCECYYGWLETLLARVAENYTAVVSPDIVAINLDTFEFASPSPYGNNRNRGNFDWALGFGWETVPSLENKKRKDETYPIKTPTFAGGLFSISKDYFQHIGSYDEEMEIWGGENIEMSFRVWQCGGQLEILPCSVVGHVFRSKSPHTFPKGTQVIIRNQVRLAEVWMDDYKEIFYRRNREAANIFHQSPSTTAPYDYPCCRGGFLKMELPKAYGDISKRSSLRENLQCKNFSWYLENIYPEMYVPDLNPLIYGDIQNVGKKWCLDAGSDNNHGGKPPILYDCHRLGGNQYFEYTLRHEIRHNIQKELCLRAGKEQVLLSKCNYKGGGTTVLSEEKWELQKDQLIFSVAYSMCLTGNGPNPHLVPCNPSDPFQQWIFRQST</sequence>
<keyword evidence="14 15" id="KW-0464">Manganese</keyword>
<evidence type="ECO:0000256" key="3">
    <source>
        <dbReference type="ARBA" id="ARBA00004922"/>
    </source>
</evidence>
<dbReference type="Pfam" id="PF00535">
    <property type="entry name" value="Glycos_transf_2"/>
    <property type="match status" value="1"/>
</dbReference>
<feature type="compositionally biased region" description="Basic and acidic residues" evidence="16">
    <location>
        <begin position="131"/>
        <end position="140"/>
    </location>
</feature>
<comment type="subcellular location">
    <subcellularLocation>
        <location evidence="2 15">Golgi apparatus membrane</location>
        <topology evidence="2 15">Single-pass type II membrane protein</topology>
    </subcellularLocation>
</comment>
<dbReference type="PANTHER" id="PTHR11675:SF33">
    <property type="entry name" value="POLYPEPTIDE N-ACETYLGALACTOSAMINYLTRANSFERASE 3"/>
    <property type="match status" value="1"/>
</dbReference>
<comment type="pathway">
    <text evidence="3 15">Protein modification; protein glycosylation.</text>
</comment>
<evidence type="ECO:0000256" key="11">
    <source>
        <dbReference type="ARBA" id="ARBA00023034"/>
    </source>
</evidence>
<accession>A0ABN9LHV6</accession>
<evidence type="ECO:0000256" key="2">
    <source>
        <dbReference type="ARBA" id="ARBA00004323"/>
    </source>
</evidence>
<evidence type="ECO:0000256" key="12">
    <source>
        <dbReference type="ARBA" id="ARBA00023136"/>
    </source>
</evidence>
<dbReference type="Gene3D" id="3.90.550.10">
    <property type="entry name" value="Spore Coat Polysaccharide Biosynthesis Protein SpsA, Chain A"/>
    <property type="match status" value="1"/>
</dbReference>
<dbReference type="Gene3D" id="2.80.10.50">
    <property type="match status" value="1"/>
</dbReference>
<evidence type="ECO:0000256" key="7">
    <source>
        <dbReference type="ARBA" id="ARBA00022692"/>
    </source>
</evidence>
<keyword evidence="8 15" id="KW-0430">Lectin</keyword>
<evidence type="ECO:0000256" key="4">
    <source>
        <dbReference type="ARBA" id="ARBA00005680"/>
    </source>
</evidence>
<keyword evidence="6 15" id="KW-0328">Glycosyltransferase</keyword>
<evidence type="ECO:0000256" key="16">
    <source>
        <dbReference type="SAM" id="MobiDB-lite"/>
    </source>
</evidence>
<dbReference type="Pfam" id="PF00652">
    <property type="entry name" value="Ricin_B_lectin"/>
    <property type="match status" value="1"/>
</dbReference>
<dbReference type="EC" id="2.4.1.-" evidence="15"/>
<comment type="similarity">
    <text evidence="4 15">Belongs to the glycosyltransferase 2 family. GalNAc-T subfamily.</text>
</comment>
<evidence type="ECO:0000256" key="6">
    <source>
        <dbReference type="ARBA" id="ARBA00022676"/>
    </source>
</evidence>